<dbReference type="AlphaFoldDB" id="A0A968GE95"/>
<comment type="function">
    <text evidence="10">Phosphorylase is an important allosteric enzyme in carbohydrate metabolism. Enzymes from different sources differ in their regulatory mechanisms and in their natural substrates. However, all known phosphorylases share catalytic and structural properties.</text>
</comment>
<evidence type="ECO:0000256" key="4">
    <source>
        <dbReference type="ARBA" id="ARBA00022553"/>
    </source>
</evidence>
<dbReference type="RefSeq" id="WP_167700437.1">
    <property type="nucleotide sequence ID" value="NZ_CP118174.1"/>
</dbReference>
<organism evidence="13 14">
    <name type="scientific">Entomospira entomophila</name>
    <dbReference type="NCBI Taxonomy" id="2719988"/>
    <lineage>
        <taxon>Bacteria</taxon>
        <taxon>Pseudomonadati</taxon>
        <taxon>Spirochaetota</taxon>
        <taxon>Spirochaetia</taxon>
        <taxon>Spirochaetales</taxon>
        <taxon>Spirochaetaceae</taxon>
        <taxon>Entomospira</taxon>
    </lineage>
</organism>
<keyword evidence="4" id="KW-0597">Phosphoprotein</keyword>
<reference evidence="13 14" key="1">
    <citation type="submission" date="2020-03" db="EMBL/GenBank/DDBJ databases">
        <title>Spirochaetal bacteria isolated from arthropods constitute a novel genus Entomospira genus novum within the order Spirochaetales.</title>
        <authorList>
            <person name="Grana-Miraglia L."/>
            <person name="Sikutova S."/>
            <person name="Fingerle V."/>
            <person name="Sing A."/>
            <person name="Castillo-Ramirez S."/>
            <person name="Margos G."/>
            <person name="Rudolf I."/>
        </authorList>
    </citation>
    <scope>NUCLEOTIDE SEQUENCE [LARGE SCALE GENOMIC DNA]</scope>
    <source>
        <strain evidence="13 14">BR193</strain>
    </source>
</reference>
<feature type="modified residue" description="N6-(pyridoxal phosphate)lysine" evidence="11">
    <location>
        <position position="656"/>
    </location>
</feature>
<dbReference type="GO" id="GO:0030170">
    <property type="term" value="F:pyridoxal phosphate binding"/>
    <property type="evidence" value="ECO:0007669"/>
    <property type="project" value="InterPro"/>
</dbReference>
<dbReference type="GO" id="GO:0005980">
    <property type="term" value="P:glycogen catabolic process"/>
    <property type="evidence" value="ECO:0007669"/>
    <property type="project" value="TreeGrafter"/>
</dbReference>
<dbReference type="Pfam" id="PF00343">
    <property type="entry name" value="Phosphorylase"/>
    <property type="match status" value="1"/>
</dbReference>
<evidence type="ECO:0000256" key="8">
    <source>
        <dbReference type="ARBA" id="ARBA00022898"/>
    </source>
</evidence>
<dbReference type="InterPro" id="IPR000811">
    <property type="entry name" value="Glyco_trans_35"/>
</dbReference>
<dbReference type="Gene3D" id="3.40.50.2000">
    <property type="entry name" value="Glycogen Phosphorylase B"/>
    <property type="match status" value="2"/>
</dbReference>
<evidence type="ECO:0000313" key="14">
    <source>
        <dbReference type="Proteomes" id="UP000711995"/>
    </source>
</evidence>
<evidence type="ECO:0000256" key="7">
    <source>
        <dbReference type="ARBA" id="ARBA00022679"/>
    </source>
</evidence>
<dbReference type="GO" id="GO:0005737">
    <property type="term" value="C:cytoplasm"/>
    <property type="evidence" value="ECO:0007669"/>
    <property type="project" value="TreeGrafter"/>
</dbReference>
<dbReference type="Proteomes" id="UP000711995">
    <property type="component" value="Unassembled WGS sequence"/>
</dbReference>
<dbReference type="InterPro" id="IPR035090">
    <property type="entry name" value="Pyridoxal_P_attach_site"/>
</dbReference>
<accession>A0A968GE95</accession>
<comment type="function">
    <text evidence="12">Allosteric enzyme that catalyzes the rate-limiting step in glycogen catabolism, the phosphorolytic cleavage of glycogen to produce glucose-1-phosphate, and plays a central role in maintaining cellular and organismal glucose homeostasis.</text>
</comment>
<evidence type="ECO:0000256" key="6">
    <source>
        <dbReference type="ARBA" id="ARBA00022676"/>
    </source>
</evidence>
<keyword evidence="7 12" id="KW-0808">Transferase</keyword>
<dbReference type="FunFam" id="3.40.50.2000:FF:000153">
    <property type="entry name" value="Alpha-1,4 glucan phosphorylase"/>
    <property type="match status" value="1"/>
</dbReference>
<name>A0A968GE95_9SPIO</name>
<dbReference type="GO" id="GO:0008184">
    <property type="term" value="F:glycogen phosphorylase activity"/>
    <property type="evidence" value="ECO:0007669"/>
    <property type="project" value="InterPro"/>
</dbReference>
<evidence type="ECO:0000256" key="10">
    <source>
        <dbReference type="ARBA" id="ARBA00025174"/>
    </source>
</evidence>
<dbReference type="PANTHER" id="PTHR11468">
    <property type="entry name" value="GLYCOGEN PHOSPHORYLASE"/>
    <property type="match status" value="1"/>
</dbReference>
<comment type="similarity">
    <text evidence="3 12">Belongs to the glycogen phosphorylase family.</text>
</comment>
<evidence type="ECO:0000256" key="3">
    <source>
        <dbReference type="ARBA" id="ARBA00006047"/>
    </source>
</evidence>
<dbReference type="SUPFAM" id="SSF53756">
    <property type="entry name" value="UDP-Glycosyltransferase/glycogen phosphorylase"/>
    <property type="match status" value="1"/>
</dbReference>
<protein>
    <recommendedName>
        <fullName evidence="12">Alpha-1,4 glucan phosphorylase</fullName>
        <ecNumber evidence="12">2.4.1.1</ecNumber>
    </recommendedName>
</protein>
<evidence type="ECO:0000256" key="9">
    <source>
        <dbReference type="ARBA" id="ARBA00023277"/>
    </source>
</evidence>
<dbReference type="CDD" id="cd04300">
    <property type="entry name" value="GT35_Glycogen_Phosphorylase"/>
    <property type="match status" value="1"/>
</dbReference>
<dbReference type="EMBL" id="JAATLJ010000001">
    <property type="protein sequence ID" value="NIZ40849.1"/>
    <property type="molecule type" value="Genomic_DNA"/>
</dbReference>
<keyword evidence="8 11" id="KW-0663">Pyridoxal phosphate</keyword>
<gene>
    <name evidence="13" type="ORF">HCT14_04940</name>
</gene>
<evidence type="ECO:0000256" key="2">
    <source>
        <dbReference type="ARBA" id="ARBA00001933"/>
    </source>
</evidence>
<sequence>MTINEEEWLRDIEKRVSVDFFKTLSEASLEELHYVFSREALGLLKNNWTNTTHHWNKQKAKMAYYFSAEFLMGRWLSNALINMGVYEEAGEAAQKLGINLNALEEAEADAGLGNGGLGRLAACFLDSLATGDYPSMGYGIRYRYGMFEQKIVNGYQVEKPDNWLEHGDVASIHRPDEAVEVKFWGRVAIEKGKDNHNYFHLYDYESVIAVPYDLPVPGYDTKTVVTLRLWEAISPDGFDLDLFQAGEYSRAVAKEIQAENISRVLYPNDNTVGGKQLRLRQQYFFVSAGMTDLIRRFKKQWGKDFSKLPDAVAIQLNDTHPVVAIPELMRILVDEEHLNWDSAWQICIRTFAYTNHTLLAEALEKWPINIFAPLLPRIYQIIEEINRRFLHYLHQIFPGDWQRHKEMEIISDGVIKMAWLAIVGSHSINGVAELHTNLLKTQELRLWYELFPDKFNNKTNGVTQRRWLLKANPALSEFITKRIGNAWIKDLHELAKLEAYVDDPTVQREFLAIKAKDKQILAEYIAKHNNIKVNTSSIFDVQIKRLHEYKRQLLNALHIIYLYQRLKADPNYSIVPRTFIFGAKAASGYHQAKLIIRLINAIADVVNNDPVVSNKIKVVFMENYRVSLAEKIFPAADVSEQISTAGYEASGTGNMKFMMNGAVTLGTLDGANVEILELVGHENAFIFGLTAEEVNQHKMNYNPQQILAHDAELSAVVETLHDPIFATENIHMFEPIYQSLLFGVDGNPPDKYMILKDFRPYLNANKKLEQAYLDEKKWAKMALINIARSGKFSSDRTIKQYADEIWHIKPSRQK</sequence>
<keyword evidence="6 12" id="KW-0328">Glycosyltransferase</keyword>
<dbReference type="InterPro" id="IPR011833">
    <property type="entry name" value="Glycg_phsphrylas"/>
</dbReference>
<evidence type="ECO:0000256" key="1">
    <source>
        <dbReference type="ARBA" id="ARBA00001275"/>
    </source>
</evidence>
<comment type="cofactor">
    <cofactor evidence="2 12">
        <name>pyridoxal 5'-phosphate</name>
        <dbReference type="ChEBI" id="CHEBI:597326"/>
    </cofactor>
</comment>
<dbReference type="PROSITE" id="PS00102">
    <property type="entry name" value="PHOSPHORYLASE"/>
    <property type="match status" value="1"/>
</dbReference>
<dbReference type="NCBIfam" id="TIGR02093">
    <property type="entry name" value="P_ylase"/>
    <property type="match status" value="1"/>
</dbReference>
<evidence type="ECO:0000313" key="13">
    <source>
        <dbReference type="EMBL" id="NIZ40849.1"/>
    </source>
</evidence>
<dbReference type="EC" id="2.4.1.1" evidence="12"/>
<dbReference type="PIRSF" id="PIRSF000460">
    <property type="entry name" value="Pprylas_GlgP"/>
    <property type="match status" value="1"/>
</dbReference>
<comment type="catalytic activity">
    <reaction evidence="1 12">
        <text>[(1-&gt;4)-alpha-D-glucosyl](n) + phosphate = [(1-&gt;4)-alpha-D-glucosyl](n-1) + alpha-D-glucose 1-phosphate</text>
        <dbReference type="Rhea" id="RHEA:41732"/>
        <dbReference type="Rhea" id="RHEA-COMP:9584"/>
        <dbReference type="Rhea" id="RHEA-COMP:9586"/>
        <dbReference type="ChEBI" id="CHEBI:15444"/>
        <dbReference type="ChEBI" id="CHEBI:43474"/>
        <dbReference type="ChEBI" id="CHEBI:58601"/>
        <dbReference type="EC" id="2.4.1.1"/>
    </reaction>
</comment>
<evidence type="ECO:0000256" key="12">
    <source>
        <dbReference type="RuleBase" id="RU000587"/>
    </source>
</evidence>
<keyword evidence="9 12" id="KW-0119">Carbohydrate metabolism</keyword>
<evidence type="ECO:0000256" key="5">
    <source>
        <dbReference type="ARBA" id="ARBA00022600"/>
    </source>
</evidence>
<keyword evidence="5" id="KW-0321">Glycogen metabolism</keyword>
<proteinExistence type="inferred from homology"/>
<keyword evidence="14" id="KW-1185">Reference proteome</keyword>
<dbReference type="PANTHER" id="PTHR11468:SF3">
    <property type="entry name" value="GLYCOGEN PHOSPHORYLASE, LIVER FORM"/>
    <property type="match status" value="1"/>
</dbReference>
<evidence type="ECO:0000256" key="11">
    <source>
        <dbReference type="PIRSR" id="PIRSR000460-1"/>
    </source>
</evidence>
<comment type="caution">
    <text evidence="13">The sequence shown here is derived from an EMBL/GenBank/DDBJ whole genome shotgun (WGS) entry which is preliminary data.</text>
</comment>
<dbReference type="FunFam" id="3.40.50.2000:FF:000005">
    <property type="entry name" value="Alpha-1,4 glucan phosphorylase"/>
    <property type="match status" value="1"/>
</dbReference>